<dbReference type="Proteomes" id="UP001064048">
    <property type="component" value="Chromosome 16"/>
</dbReference>
<reference evidence="1 2" key="1">
    <citation type="journal article" date="2022" name="Genome Biol. Evol.">
        <title>The Spruce Budworm Genome: Reconstructing the Evolutionary History of Antifreeze Proteins.</title>
        <authorList>
            <person name="Beliveau C."/>
            <person name="Gagne P."/>
            <person name="Picq S."/>
            <person name="Vernygora O."/>
            <person name="Keeling C.I."/>
            <person name="Pinkney K."/>
            <person name="Doucet D."/>
            <person name="Wen F."/>
            <person name="Johnston J.S."/>
            <person name="Maaroufi H."/>
            <person name="Boyle B."/>
            <person name="Laroche J."/>
            <person name="Dewar K."/>
            <person name="Juretic N."/>
            <person name="Blackburn G."/>
            <person name="Nisole A."/>
            <person name="Brunet B."/>
            <person name="Brandao M."/>
            <person name="Lumley L."/>
            <person name="Duan J."/>
            <person name="Quan G."/>
            <person name="Lucarotti C.J."/>
            <person name="Roe A.D."/>
            <person name="Sperling F.A.H."/>
            <person name="Levesque R.C."/>
            <person name="Cusson M."/>
        </authorList>
    </citation>
    <scope>NUCLEOTIDE SEQUENCE [LARGE SCALE GENOMIC DNA]</scope>
    <source>
        <strain evidence="1">Glfc:IPQL:Cfum</strain>
    </source>
</reference>
<evidence type="ECO:0000313" key="1">
    <source>
        <dbReference type="EMBL" id="KAI8422052.1"/>
    </source>
</evidence>
<accession>A0ACC0JD84</accession>
<keyword evidence="2" id="KW-1185">Reference proteome</keyword>
<gene>
    <name evidence="1" type="ORF">MSG28_009951</name>
</gene>
<dbReference type="EMBL" id="CM046116">
    <property type="protein sequence ID" value="KAI8422052.1"/>
    <property type="molecule type" value="Genomic_DNA"/>
</dbReference>
<sequence length="509" mass="55199">MNDPKTSAMNGDRNVESNKSIDSEQQSNNATESSGPIDLDHVLVTELGQFGRYQLISLILVSVPMIFSAFMSEFIFSAAAIPHRCRIPECGESATGNYEYSPGWILNAVPPASGSAAGPASCERYVPLGGTGSLTYCPANIFNQAATQECDSLIYERSNSVVYDFDLGCQEWLRTLAGTLSKVGSLFVLPVTGYISDKYGRRVALIISIFNMALFGFVRAFSVNYTMFLAFQMMQTMLGGGMYSTAYVYAAELTGPKYRVITGAVCGSMFAIGQMLLGSVAWLVQSWRYLIMALHIPCFILVVYYWILPEGVSACLRHQCGGSPPPSYTTGYPSIPRVSPGNMYANYILVTAIEIPANFFALLILDRVGRKVTLSGGFFLSAICNITFAFIDTNELATLGLVLYLVGKFGISVGFMALYLFTSELYPTQFRHTLLAFSSMIGRIGSITAPLTPALMVYWEGIPSVLFGGLGLLAGALVLTQPETLGQPLPNTLVEAEAIGRAPKTEPRT</sequence>
<proteinExistence type="predicted"/>
<evidence type="ECO:0000313" key="2">
    <source>
        <dbReference type="Proteomes" id="UP001064048"/>
    </source>
</evidence>
<name>A0ACC0JD84_CHOFU</name>
<protein>
    <submittedName>
        <fullName evidence="1">Uncharacterized protein</fullName>
    </submittedName>
</protein>
<organism evidence="1 2">
    <name type="scientific">Choristoneura fumiferana</name>
    <name type="common">Spruce budworm moth</name>
    <name type="synonym">Archips fumiferana</name>
    <dbReference type="NCBI Taxonomy" id="7141"/>
    <lineage>
        <taxon>Eukaryota</taxon>
        <taxon>Metazoa</taxon>
        <taxon>Ecdysozoa</taxon>
        <taxon>Arthropoda</taxon>
        <taxon>Hexapoda</taxon>
        <taxon>Insecta</taxon>
        <taxon>Pterygota</taxon>
        <taxon>Neoptera</taxon>
        <taxon>Endopterygota</taxon>
        <taxon>Lepidoptera</taxon>
        <taxon>Glossata</taxon>
        <taxon>Ditrysia</taxon>
        <taxon>Tortricoidea</taxon>
        <taxon>Tortricidae</taxon>
        <taxon>Tortricinae</taxon>
        <taxon>Choristoneura</taxon>
    </lineage>
</organism>
<comment type="caution">
    <text evidence="1">The sequence shown here is derived from an EMBL/GenBank/DDBJ whole genome shotgun (WGS) entry which is preliminary data.</text>
</comment>